<comment type="caution">
    <text evidence="2">The sequence shown here is derived from an EMBL/GenBank/DDBJ whole genome shotgun (WGS) entry which is preliminary data.</text>
</comment>
<feature type="domain" description="DUF397" evidence="1">
    <location>
        <begin position="82"/>
        <end position="110"/>
    </location>
</feature>
<reference evidence="2 3" key="1">
    <citation type="submission" date="2018-03" db="EMBL/GenBank/DDBJ databases">
        <title>Bioinformatic expansion and discovery of thiopeptide antibiotics.</title>
        <authorList>
            <person name="Schwalen C.J."/>
            <person name="Hudson G.A."/>
            <person name="Mitchell D.A."/>
        </authorList>
    </citation>
    <scope>NUCLEOTIDE SEQUENCE [LARGE SCALE GENOMIC DNA]</scope>
    <source>
        <strain evidence="2 3">ATCC 21389</strain>
    </source>
</reference>
<dbReference type="Proteomes" id="UP000248039">
    <property type="component" value="Unassembled WGS sequence"/>
</dbReference>
<evidence type="ECO:0000313" key="3">
    <source>
        <dbReference type="Proteomes" id="UP000248039"/>
    </source>
</evidence>
<gene>
    <name evidence="2" type="ORF">C7C46_33120</name>
</gene>
<sequence length="120" mass="12755">MLSFSEEPGDGAVCYENSLSFTDDADTVARHARQFELLTSQVLDPAATRSYLQAALADHEGPGFPERMITHVGTTLDQGACDWRKSSYSGGQAGNCIEQGLRPDGLIPVRGAHVSCPGTA</sequence>
<dbReference type="EMBL" id="PYBW01000244">
    <property type="protein sequence ID" value="PYC63854.1"/>
    <property type="molecule type" value="Genomic_DNA"/>
</dbReference>
<evidence type="ECO:0000259" key="1">
    <source>
        <dbReference type="Pfam" id="PF04149"/>
    </source>
</evidence>
<keyword evidence="3" id="KW-1185">Reference proteome</keyword>
<evidence type="ECO:0000313" key="2">
    <source>
        <dbReference type="EMBL" id="PYC63854.1"/>
    </source>
</evidence>
<protein>
    <recommendedName>
        <fullName evidence="1">DUF397 domain-containing protein</fullName>
    </recommendedName>
</protein>
<accession>A0A2V4N6Q4</accession>
<dbReference type="InterPro" id="IPR007278">
    <property type="entry name" value="DUF397"/>
</dbReference>
<name>A0A2V4N6Q4_9ACTN</name>
<dbReference type="AlphaFoldDB" id="A0A2V4N6Q4"/>
<dbReference type="Pfam" id="PF04149">
    <property type="entry name" value="DUF397"/>
    <property type="match status" value="1"/>
</dbReference>
<proteinExistence type="predicted"/>
<organism evidence="2 3">
    <name type="scientific">Streptomyces tateyamensis</name>
    <dbReference type="NCBI Taxonomy" id="565073"/>
    <lineage>
        <taxon>Bacteria</taxon>
        <taxon>Bacillati</taxon>
        <taxon>Actinomycetota</taxon>
        <taxon>Actinomycetes</taxon>
        <taxon>Kitasatosporales</taxon>
        <taxon>Streptomycetaceae</taxon>
        <taxon>Streptomyces</taxon>
    </lineage>
</organism>